<reference evidence="1" key="1">
    <citation type="submission" date="2019-12" db="EMBL/GenBank/DDBJ databases">
        <title>Genome sequencing and annotation of Brassica cretica.</title>
        <authorList>
            <person name="Studholme D.J."/>
            <person name="Sarris P."/>
        </authorList>
    </citation>
    <scope>NUCLEOTIDE SEQUENCE</scope>
    <source>
        <strain evidence="1">PFS-109/04</strain>
        <tissue evidence="1">Leaf</tissue>
    </source>
</reference>
<accession>A0A8S9QFU9</accession>
<dbReference type="AlphaFoldDB" id="A0A8S9QFU9"/>
<proteinExistence type="predicted"/>
<organism evidence="1 2">
    <name type="scientific">Brassica cretica</name>
    <name type="common">Mustard</name>
    <dbReference type="NCBI Taxonomy" id="69181"/>
    <lineage>
        <taxon>Eukaryota</taxon>
        <taxon>Viridiplantae</taxon>
        <taxon>Streptophyta</taxon>
        <taxon>Embryophyta</taxon>
        <taxon>Tracheophyta</taxon>
        <taxon>Spermatophyta</taxon>
        <taxon>Magnoliopsida</taxon>
        <taxon>eudicotyledons</taxon>
        <taxon>Gunneridae</taxon>
        <taxon>Pentapetalae</taxon>
        <taxon>rosids</taxon>
        <taxon>malvids</taxon>
        <taxon>Brassicales</taxon>
        <taxon>Brassicaceae</taxon>
        <taxon>Brassiceae</taxon>
        <taxon>Brassica</taxon>
    </lineage>
</organism>
<dbReference type="Proteomes" id="UP000712600">
    <property type="component" value="Unassembled WGS sequence"/>
</dbReference>
<protein>
    <submittedName>
        <fullName evidence="1">Uncharacterized protein</fullName>
    </submittedName>
</protein>
<evidence type="ECO:0000313" key="2">
    <source>
        <dbReference type="Proteomes" id="UP000712600"/>
    </source>
</evidence>
<evidence type="ECO:0000313" key="1">
    <source>
        <dbReference type="EMBL" id="KAF3538833.1"/>
    </source>
</evidence>
<gene>
    <name evidence="1" type="ORF">F2Q69_00022990</name>
</gene>
<sequence length="145" mass="16663">MRHRTRARKGSLRSDRTRVPAGRYVATELEPKLSCYRSNRASVPLGRYVATELEPSLVATSLRSDRAFVPLGRYVATELEPKLNHYAATKLFQNIDTTLVHAFSSILRCYLPKTVANPFHVPRHSKLSIKLYRTNRRRYPGPLRN</sequence>
<name>A0A8S9QFU9_BRACR</name>
<comment type="caution">
    <text evidence="1">The sequence shown here is derived from an EMBL/GenBank/DDBJ whole genome shotgun (WGS) entry which is preliminary data.</text>
</comment>
<dbReference type="EMBL" id="QGKX02001290">
    <property type="protein sequence ID" value="KAF3538833.1"/>
    <property type="molecule type" value="Genomic_DNA"/>
</dbReference>